<organism evidence="1 2">
    <name type="scientific">Hazenella coriacea</name>
    <dbReference type="NCBI Taxonomy" id="1179467"/>
    <lineage>
        <taxon>Bacteria</taxon>
        <taxon>Bacillati</taxon>
        <taxon>Bacillota</taxon>
        <taxon>Bacilli</taxon>
        <taxon>Bacillales</taxon>
        <taxon>Thermoactinomycetaceae</taxon>
        <taxon>Hazenella</taxon>
    </lineage>
</organism>
<dbReference type="AlphaFoldDB" id="A0A4R3L2T6"/>
<evidence type="ECO:0000313" key="1">
    <source>
        <dbReference type="EMBL" id="TCS93215.1"/>
    </source>
</evidence>
<evidence type="ECO:0000313" key="2">
    <source>
        <dbReference type="Proteomes" id="UP000294937"/>
    </source>
</evidence>
<dbReference type="EMBL" id="SMAG01000008">
    <property type="protein sequence ID" value="TCS93215.1"/>
    <property type="molecule type" value="Genomic_DNA"/>
</dbReference>
<gene>
    <name evidence="1" type="ORF">EDD58_10829</name>
</gene>
<name>A0A4R3L2T6_9BACL</name>
<reference evidence="1 2" key="1">
    <citation type="submission" date="2019-03" db="EMBL/GenBank/DDBJ databases">
        <title>Genomic Encyclopedia of Type Strains, Phase IV (KMG-IV): sequencing the most valuable type-strain genomes for metagenomic binning, comparative biology and taxonomic classification.</title>
        <authorList>
            <person name="Goeker M."/>
        </authorList>
    </citation>
    <scope>NUCLEOTIDE SEQUENCE [LARGE SCALE GENOMIC DNA]</scope>
    <source>
        <strain evidence="1 2">DSM 45707</strain>
    </source>
</reference>
<accession>A0A4R3L2T6</accession>
<protein>
    <submittedName>
        <fullName evidence="1">Uncharacterized protein</fullName>
    </submittedName>
</protein>
<sequence>MVLNEVIDRINNVKWDRVGTNGSKEDVDLAYEFLRRLFLRMNQSNQ</sequence>
<dbReference type="Proteomes" id="UP000294937">
    <property type="component" value="Unassembled WGS sequence"/>
</dbReference>
<comment type="caution">
    <text evidence="1">The sequence shown here is derived from an EMBL/GenBank/DDBJ whole genome shotgun (WGS) entry which is preliminary data.</text>
</comment>
<proteinExistence type="predicted"/>
<keyword evidence="2" id="KW-1185">Reference proteome</keyword>